<name>A0A0C2MFK1_THEKT</name>
<evidence type="ECO:0000256" key="1">
    <source>
        <dbReference type="SAM" id="Phobius"/>
    </source>
</evidence>
<feature type="transmembrane region" description="Helical" evidence="1">
    <location>
        <begin position="6"/>
        <end position="29"/>
    </location>
</feature>
<reference evidence="2 3" key="1">
    <citation type="journal article" date="2014" name="Genome Biol. Evol.">
        <title>The genome of the myxosporean Thelohanellus kitauei shows adaptations to nutrient acquisition within its fish host.</title>
        <authorList>
            <person name="Yang Y."/>
            <person name="Xiong J."/>
            <person name="Zhou Z."/>
            <person name="Huo F."/>
            <person name="Miao W."/>
            <person name="Ran C."/>
            <person name="Liu Y."/>
            <person name="Zhang J."/>
            <person name="Feng J."/>
            <person name="Wang M."/>
            <person name="Wang M."/>
            <person name="Wang L."/>
            <person name="Yao B."/>
        </authorList>
    </citation>
    <scope>NUCLEOTIDE SEQUENCE [LARGE SCALE GENOMIC DNA]</scope>
    <source>
        <strain evidence="2">Wuqing</strain>
    </source>
</reference>
<accession>A0A0C2MFK1</accession>
<keyword evidence="1" id="KW-0472">Membrane</keyword>
<keyword evidence="1" id="KW-0812">Transmembrane</keyword>
<proteinExistence type="predicted"/>
<sequence>MKKYFWLKLLAKILLSFLPIILFSMFYMSTSLIRCSGSLRFVFPLRLAILPTIDALCFGYFVRLVLATYQHGVLTFLAVMPYFFHYIFPYSFILYLHWTKRSRDAIKFGFLVGLSSITILIFQIFLPTPPPWFYKLQLNESMIDSLQCSGLNGVPEVGTC</sequence>
<dbReference type="AlphaFoldDB" id="A0A0C2MFK1"/>
<evidence type="ECO:0000313" key="2">
    <source>
        <dbReference type="EMBL" id="KII63129.1"/>
    </source>
</evidence>
<organism evidence="2 3">
    <name type="scientific">Thelohanellus kitauei</name>
    <name type="common">Myxosporean</name>
    <dbReference type="NCBI Taxonomy" id="669202"/>
    <lineage>
        <taxon>Eukaryota</taxon>
        <taxon>Metazoa</taxon>
        <taxon>Cnidaria</taxon>
        <taxon>Myxozoa</taxon>
        <taxon>Myxosporea</taxon>
        <taxon>Bivalvulida</taxon>
        <taxon>Platysporina</taxon>
        <taxon>Myxobolidae</taxon>
        <taxon>Thelohanellus</taxon>
    </lineage>
</organism>
<gene>
    <name evidence="2" type="ORF">RF11_09530</name>
</gene>
<feature type="transmembrane region" description="Helical" evidence="1">
    <location>
        <begin position="41"/>
        <end position="62"/>
    </location>
</feature>
<dbReference type="Proteomes" id="UP000031668">
    <property type="component" value="Unassembled WGS sequence"/>
</dbReference>
<feature type="transmembrane region" description="Helical" evidence="1">
    <location>
        <begin position="74"/>
        <end position="96"/>
    </location>
</feature>
<evidence type="ECO:0000313" key="3">
    <source>
        <dbReference type="Proteomes" id="UP000031668"/>
    </source>
</evidence>
<feature type="transmembrane region" description="Helical" evidence="1">
    <location>
        <begin position="108"/>
        <end position="126"/>
    </location>
</feature>
<keyword evidence="1" id="KW-1133">Transmembrane helix</keyword>
<protein>
    <submittedName>
        <fullName evidence="2">Uncharacterized protein</fullName>
    </submittedName>
</protein>
<dbReference type="EMBL" id="JWZT01004771">
    <property type="protein sequence ID" value="KII63129.1"/>
    <property type="molecule type" value="Genomic_DNA"/>
</dbReference>
<keyword evidence="3" id="KW-1185">Reference proteome</keyword>
<comment type="caution">
    <text evidence="2">The sequence shown here is derived from an EMBL/GenBank/DDBJ whole genome shotgun (WGS) entry which is preliminary data.</text>
</comment>